<evidence type="ECO:0000259" key="2">
    <source>
        <dbReference type="Pfam" id="PF24758"/>
    </source>
</evidence>
<dbReference type="AlphaFoldDB" id="A0AAV5DR72"/>
<dbReference type="Proteomes" id="UP001054889">
    <property type="component" value="Unassembled WGS sequence"/>
</dbReference>
<evidence type="ECO:0000259" key="1">
    <source>
        <dbReference type="Pfam" id="PF00646"/>
    </source>
</evidence>
<dbReference type="InterPro" id="IPR001810">
    <property type="entry name" value="F-box_dom"/>
</dbReference>
<dbReference type="SUPFAM" id="SSF52047">
    <property type="entry name" value="RNI-like"/>
    <property type="match status" value="1"/>
</dbReference>
<organism evidence="3 4">
    <name type="scientific">Eleusine coracana subsp. coracana</name>
    <dbReference type="NCBI Taxonomy" id="191504"/>
    <lineage>
        <taxon>Eukaryota</taxon>
        <taxon>Viridiplantae</taxon>
        <taxon>Streptophyta</taxon>
        <taxon>Embryophyta</taxon>
        <taxon>Tracheophyta</taxon>
        <taxon>Spermatophyta</taxon>
        <taxon>Magnoliopsida</taxon>
        <taxon>Liliopsida</taxon>
        <taxon>Poales</taxon>
        <taxon>Poaceae</taxon>
        <taxon>PACMAD clade</taxon>
        <taxon>Chloridoideae</taxon>
        <taxon>Cynodonteae</taxon>
        <taxon>Eleusininae</taxon>
        <taxon>Eleusine</taxon>
    </lineage>
</organism>
<accession>A0AAV5DR72</accession>
<dbReference type="InterPro" id="IPR036047">
    <property type="entry name" value="F-box-like_dom_sf"/>
</dbReference>
<keyword evidence="4" id="KW-1185">Reference proteome</keyword>
<dbReference type="Pfam" id="PF24758">
    <property type="entry name" value="LRR_At5g56370"/>
    <property type="match status" value="1"/>
</dbReference>
<feature type="domain" description="F-box" evidence="1">
    <location>
        <begin position="13"/>
        <end position="43"/>
    </location>
</feature>
<reference evidence="3" key="2">
    <citation type="submission" date="2021-12" db="EMBL/GenBank/DDBJ databases">
        <title>Resequencing data analysis of finger millet.</title>
        <authorList>
            <person name="Hatakeyama M."/>
            <person name="Aluri S."/>
            <person name="Balachadran M.T."/>
            <person name="Sivarajan S.R."/>
            <person name="Poveda L."/>
            <person name="Shimizu-Inatsugi R."/>
            <person name="Schlapbach R."/>
            <person name="Sreeman S.M."/>
            <person name="Shimizu K.K."/>
        </authorList>
    </citation>
    <scope>NUCLEOTIDE SEQUENCE</scope>
</reference>
<dbReference type="InterPro" id="IPR055411">
    <property type="entry name" value="LRR_FXL15/At3g58940/PEG3-like"/>
</dbReference>
<name>A0AAV5DR72_ELECO</name>
<reference evidence="3" key="1">
    <citation type="journal article" date="2018" name="DNA Res.">
        <title>Multiple hybrid de novo genome assembly of finger millet, an orphan allotetraploid crop.</title>
        <authorList>
            <person name="Hatakeyama M."/>
            <person name="Aluri S."/>
            <person name="Balachadran M.T."/>
            <person name="Sivarajan S.R."/>
            <person name="Patrignani A."/>
            <person name="Gruter S."/>
            <person name="Poveda L."/>
            <person name="Shimizu-Inatsugi R."/>
            <person name="Baeten J."/>
            <person name="Francoijs K.J."/>
            <person name="Nataraja K.N."/>
            <person name="Reddy Y.A.N."/>
            <person name="Phadnis S."/>
            <person name="Ravikumar R.L."/>
            <person name="Schlapbach R."/>
            <person name="Sreeman S.M."/>
            <person name="Shimizu K.K."/>
        </authorList>
    </citation>
    <scope>NUCLEOTIDE SEQUENCE</scope>
</reference>
<dbReference type="Pfam" id="PF00646">
    <property type="entry name" value="F-box"/>
    <property type="match status" value="1"/>
</dbReference>
<evidence type="ECO:0000313" key="3">
    <source>
        <dbReference type="EMBL" id="GJN12992.1"/>
    </source>
</evidence>
<proteinExistence type="predicted"/>
<dbReference type="PANTHER" id="PTHR31900">
    <property type="entry name" value="F-BOX/RNI SUPERFAMILY PROTEIN-RELATED"/>
    <property type="match status" value="1"/>
</dbReference>
<dbReference type="InterPro" id="IPR050232">
    <property type="entry name" value="FBL13/AtMIF1-like"/>
</dbReference>
<dbReference type="EMBL" id="BQKI01000029">
    <property type="protein sequence ID" value="GJN12992.1"/>
    <property type="molecule type" value="Genomic_DNA"/>
</dbReference>
<comment type="caution">
    <text evidence="3">The sequence shown here is derived from an EMBL/GenBank/DDBJ whole genome shotgun (WGS) entry which is preliminary data.</text>
</comment>
<protein>
    <recommendedName>
        <fullName evidence="5">F-box domain-containing protein</fullName>
    </recommendedName>
</protein>
<evidence type="ECO:0008006" key="5">
    <source>
        <dbReference type="Google" id="ProtNLM"/>
    </source>
</evidence>
<evidence type="ECO:0000313" key="4">
    <source>
        <dbReference type="Proteomes" id="UP001054889"/>
    </source>
</evidence>
<dbReference type="PANTHER" id="PTHR31900:SF30">
    <property type="entry name" value="SUPERFAMILY PROTEIN, PUTATIVE-RELATED"/>
    <property type="match status" value="1"/>
</dbReference>
<dbReference type="SUPFAM" id="SSF81383">
    <property type="entry name" value="F-box domain"/>
    <property type="match status" value="1"/>
</dbReference>
<feature type="domain" description="F-box/LRR-repeat protein 15/At3g58940/PEG3-like LRR" evidence="2">
    <location>
        <begin position="156"/>
        <end position="252"/>
    </location>
</feature>
<gene>
    <name evidence="3" type="primary">ga31323</name>
    <name evidence="3" type="ORF">PR202_ga31323</name>
</gene>
<sequence>MARKTTRGDRLSTLGDATLTRILSHLPTDEAVRTSILSRRWRNVHATVPVLDVVDPKIGDRDGGYKDLPMCYEQKVTCALLSRDPKGPIRVLWLDAYHPTHTLLAQWIPIALRAGAEELDVKLRCQEASRLRLCPFIPYEGASADFDGGDLGRYITTPRNLFHSAMLRHLSLSRWTLEFLKDVSLMPLQTLVLHRIMGSAEALQRLVSSCLQLTDLRLEECPGVKKLTVTSASLRTFALICCHNTTSIKLDSRRLRSPSPTMQLSQH</sequence>